<feature type="compositionally biased region" description="Low complexity" evidence="1">
    <location>
        <begin position="32"/>
        <end position="50"/>
    </location>
</feature>
<dbReference type="RefSeq" id="WP_272089819.1">
    <property type="nucleotide sequence ID" value="NZ_JAQNDL010000003.1"/>
</dbReference>
<accession>A0ABT5E632</accession>
<evidence type="ECO:0000256" key="1">
    <source>
        <dbReference type="SAM" id="MobiDB-lite"/>
    </source>
</evidence>
<dbReference type="EMBL" id="JAQNDL010000003">
    <property type="protein sequence ID" value="MDC0721316.1"/>
    <property type="molecule type" value="Genomic_DNA"/>
</dbReference>
<evidence type="ECO:0000313" key="3">
    <source>
        <dbReference type="EMBL" id="MDC0721316.1"/>
    </source>
</evidence>
<keyword evidence="4" id="KW-1185">Reference proteome</keyword>
<keyword evidence="2" id="KW-0732">Signal</keyword>
<feature type="region of interest" description="Disordered" evidence="1">
    <location>
        <begin position="32"/>
        <end position="68"/>
    </location>
</feature>
<proteinExistence type="predicted"/>
<evidence type="ECO:0008006" key="5">
    <source>
        <dbReference type="Google" id="ProtNLM"/>
    </source>
</evidence>
<name>A0ABT5E632_9BACT</name>
<feature type="region of interest" description="Disordered" evidence="1">
    <location>
        <begin position="184"/>
        <end position="206"/>
    </location>
</feature>
<protein>
    <recommendedName>
        <fullName evidence="5">Lipoprotein</fullName>
    </recommendedName>
</protein>
<feature type="signal peptide" evidence="2">
    <location>
        <begin position="1"/>
        <end position="20"/>
    </location>
</feature>
<gene>
    <name evidence="3" type="ORF">POL25_30695</name>
</gene>
<reference evidence="3 4" key="1">
    <citation type="submission" date="2022-11" db="EMBL/GenBank/DDBJ databases">
        <title>Minimal conservation of predation-associated metabolite biosynthetic gene clusters underscores biosynthetic potential of Myxococcota including descriptions for ten novel species: Archangium lansinium sp. nov., Myxococcus landrumus sp. nov., Nannocystis bai.</title>
        <authorList>
            <person name="Ahearne A."/>
            <person name="Stevens C."/>
            <person name="Dowd S."/>
        </authorList>
    </citation>
    <scope>NUCLEOTIDE SEQUENCE [LARGE SCALE GENOMIC DNA]</scope>
    <source>
        <strain evidence="3 4">BB15-2</strain>
    </source>
</reference>
<comment type="caution">
    <text evidence="3">The sequence shown here is derived from an EMBL/GenBank/DDBJ whole genome shotgun (WGS) entry which is preliminary data.</text>
</comment>
<feature type="chain" id="PRO_5046429725" description="Lipoprotein" evidence="2">
    <location>
        <begin position="21"/>
        <end position="206"/>
    </location>
</feature>
<organism evidence="3 4">
    <name type="scientific">Nannocystis bainbridge</name>
    <dbReference type="NCBI Taxonomy" id="2995303"/>
    <lineage>
        <taxon>Bacteria</taxon>
        <taxon>Pseudomonadati</taxon>
        <taxon>Myxococcota</taxon>
        <taxon>Polyangia</taxon>
        <taxon>Nannocystales</taxon>
        <taxon>Nannocystaceae</taxon>
        <taxon>Nannocystis</taxon>
    </lineage>
</organism>
<evidence type="ECO:0000313" key="4">
    <source>
        <dbReference type="Proteomes" id="UP001221686"/>
    </source>
</evidence>
<sequence length="206" mass="20773">MRGVYSRLCLCMIVAAIAPACDDESKREAAETKPAATAAAAAPAPAAAKPSGGAKDRGDGTVTMDGRPWAAERCSARAKASDGGGETLTVSCSHTATSEGAVNREELVLVVADFKGAATYTTGGSSRYVSVGVDTAAAKAAQGDEAKNTVVTDSIRGSTYVDLKGAQVIVSAASESAIDGSFQWSPAAGNEGPTLTDGKFHAVRKD</sequence>
<evidence type="ECO:0000256" key="2">
    <source>
        <dbReference type="SAM" id="SignalP"/>
    </source>
</evidence>
<dbReference type="Proteomes" id="UP001221686">
    <property type="component" value="Unassembled WGS sequence"/>
</dbReference>